<keyword evidence="5" id="KW-0813">Transport</keyword>
<feature type="domain" description="ABC transmembrane type-2" evidence="6">
    <location>
        <begin position="24"/>
        <end position="251"/>
    </location>
</feature>
<evidence type="ECO:0000256" key="1">
    <source>
        <dbReference type="ARBA" id="ARBA00004141"/>
    </source>
</evidence>
<feature type="transmembrane region" description="Helical" evidence="5">
    <location>
        <begin position="122"/>
        <end position="144"/>
    </location>
</feature>
<feature type="transmembrane region" description="Helical" evidence="5">
    <location>
        <begin position="54"/>
        <end position="72"/>
    </location>
</feature>
<reference evidence="7 8" key="1">
    <citation type="journal article" date="2015" name="Nature">
        <title>rRNA introns, odd ribosomes, and small enigmatic genomes across a large radiation of phyla.</title>
        <authorList>
            <person name="Brown C.T."/>
            <person name="Hug L.A."/>
            <person name="Thomas B.C."/>
            <person name="Sharon I."/>
            <person name="Castelle C.J."/>
            <person name="Singh A."/>
            <person name="Wilkins M.J."/>
            <person name="Williams K.H."/>
            <person name="Banfield J.F."/>
        </authorList>
    </citation>
    <scope>NUCLEOTIDE SEQUENCE [LARGE SCALE GENOMIC DNA]</scope>
</reference>
<dbReference type="EMBL" id="LCHM01000005">
    <property type="protein sequence ID" value="KKT38847.1"/>
    <property type="molecule type" value="Genomic_DNA"/>
</dbReference>
<dbReference type="Pfam" id="PF01061">
    <property type="entry name" value="ABC2_membrane"/>
    <property type="match status" value="1"/>
</dbReference>
<name>A0A0G1J472_9BACT</name>
<evidence type="ECO:0000313" key="8">
    <source>
        <dbReference type="Proteomes" id="UP000034617"/>
    </source>
</evidence>
<feature type="transmembrane region" description="Helical" evidence="5">
    <location>
        <begin position="227"/>
        <end position="250"/>
    </location>
</feature>
<keyword evidence="3 5" id="KW-1133">Transmembrane helix</keyword>
<dbReference type="GO" id="GO:0140359">
    <property type="term" value="F:ABC-type transporter activity"/>
    <property type="evidence" value="ECO:0007669"/>
    <property type="project" value="InterPro"/>
</dbReference>
<dbReference type="AlphaFoldDB" id="A0A0G1J472"/>
<evidence type="ECO:0000259" key="6">
    <source>
        <dbReference type="PROSITE" id="PS51012"/>
    </source>
</evidence>
<evidence type="ECO:0000256" key="2">
    <source>
        <dbReference type="ARBA" id="ARBA00022692"/>
    </source>
</evidence>
<dbReference type="InterPro" id="IPR051784">
    <property type="entry name" value="Nod_factor_ABC_transporter"/>
</dbReference>
<dbReference type="PROSITE" id="PS51012">
    <property type="entry name" value="ABC_TM2"/>
    <property type="match status" value="1"/>
</dbReference>
<feature type="transmembrane region" description="Helical" evidence="5">
    <location>
        <begin position="92"/>
        <end position="115"/>
    </location>
</feature>
<comment type="subcellular location">
    <subcellularLocation>
        <location evidence="5">Cell membrane</location>
        <topology evidence="5">Multi-pass membrane protein</topology>
    </subcellularLocation>
    <subcellularLocation>
        <location evidence="1">Membrane</location>
        <topology evidence="1">Multi-pass membrane protein</topology>
    </subcellularLocation>
</comment>
<dbReference type="PIRSF" id="PIRSF006648">
    <property type="entry name" value="DrrB"/>
    <property type="match status" value="1"/>
</dbReference>
<protein>
    <recommendedName>
        <fullName evidence="5">Transport permease protein</fullName>
    </recommendedName>
</protein>
<keyword evidence="5" id="KW-1003">Cell membrane</keyword>
<sequence length="265" mass="30611">MPKTLKRIFAIVYRHIVVWPKDLGAMVDAFWWPSFDMLLWGLMTVYIQRQQPTALPFITSFIIGGIIFWMFVYRSQQEMGVLFLREFWDKNLLAVLSTPISITEYFIATMSVGILKLIISGVYMSLLGWVLFRFNIFLFGWYLVPFILTLTVVGLWTGFLVMGLVIQYGYRVQSLAWSMIMVIMPFSAVFYPVSVLPAWMQNIAWFIPSSYVFESMREVIAQGTLNVNALIIANGLNLVYTILACLFFAWGFKRARTKGVIVKFS</sequence>
<dbReference type="InterPro" id="IPR013525">
    <property type="entry name" value="ABC2_TM"/>
</dbReference>
<proteinExistence type="inferred from homology"/>
<organism evidence="7 8">
    <name type="scientific">Candidatus Gottesmanbacteria bacterium GW2011_GWB1_44_11c</name>
    <dbReference type="NCBI Taxonomy" id="1618447"/>
    <lineage>
        <taxon>Bacteria</taxon>
        <taxon>Candidatus Gottesmaniibacteriota</taxon>
    </lineage>
</organism>
<feature type="transmembrane region" description="Helical" evidence="5">
    <location>
        <begin position="29"/>
        <end position="47"/>
    </location>
</feature>
<evidence type="ECO:0000313" key="7">
    <source>
        <dbReference type="EMBL" id="KKT38847.1"/>
    </source>
</evidence>
<keyword evidence="2 5" id="KW-0812">Transmembrane</keyword>
<dbReference type="PANTHER" id="PTHR43229">
    <property type="entry name" value="NODULATION PROTEIN J"/>
    <property type="match status" value="1"/>
</dbReference>
<comment type="similarity">
    <text evidence="5">Belongs to the ABC-2 integral membrane protein family.</text>
</comment>
<evidence type="ECO:0000256" key="5">
    <source>
        <dbReference type="RuleBase" id="RU361157"/>
    </source>
</evidence>
<evidence type="ECO:0000256" key="3">
    <source>
        <dbReference type="ARBA" id="ARBA00022989"/>
    </source>
</evidence>
<evidence type="ECO:0000256" key="4">
    <source>
        <dbReference type="ARBA" id="ARBA00023136"/>
    </source>
</evidence>
<feature type="transmembrane region" description="Helical" evidence="5">
    <location>
        <begin position="182"/>
        <end position="207"/>
    </location>
</feature>
<accession>A0A0G1J472</accession>
<keyword evidence="4 5" id="KW-0472">Membrane</keyword>
<dbReference type="Proteomes" id="UP000034617">
    <property type="component" value="Unassembled WGS sequence"/>
</dbReference>
<dbReference type="PANTHER" id="PTHR43229:SF2">
    <property type="entry name" value="NODULATION PROTEIN J"/>
    <property type="match status" value="1"/>
</dbReference>
<comment type="caution">
    <text evidence="7">The sequence shown here is derived from an EMBL/GenBank/DDBJ whole genome shotgun (WGS) entry which is preliminary data.</text>
</comment>
<gene>
    <name evidence="7" type="ORF">UW22_C0005G0021</name>
</gene>
<dbReference type="InterPro" id="IPR047817">
    <property type="entry name" value="ABC2_TM_bact-type"/>
</dbReference>
<dbReference type="InterPro" id="IPR000412">
    <property type="entry name" value="ABC_2_transport"/>
</dbReference>
<dbReference type="GO" id="GO:0043190">
    <property type="term" value="C:ATP-binding cassette (ABC) transporter complex"/>
    <property type="evidence" value="ECO:0007669"/>
    <property type="project" value="InterPro"/>
</dbReference>
<feature type="transmembrane region" description="Helical" evidence="5">
    <location>
        <begin position="150"/>
        <end position="170"/>
    </location>
</feature>